<evidence type="ECO:0000313" key="2">
    <source>
        <dbReference type="EMBL" id="KOH45359.1"/>
    </source>
</evidence>
<dbReference type="STRING" id="1409788.NC99_18090"/>
<dbReference type="AlphaFoldDB" id="A0A0L8VA93"/>
<comment type="caution">
    <text evidence="2">The sequence shown here is derived from an EMBL/GenBank/DDBJ whole genome shotgun (WGS) entry which is preliminary data.</text>
</comment>
<name>A0A0L8VA93_9BACT</name>
<dbReference type="PROSITE" id="PS51318">
    <property type="entry name" value="TAT"/>
    <property type="match status" value="1"/>
</dbReference>
<dbReference type="PANTHER" id="PTHR43312">
    <property type="entry name" value="D-THREO-ALDOSE 1-DEHYDROGENASE"/>
    <property type="match status" value="1"/>
</dbReference>
<dbReference type="InterPro" id="IPR036812">
    <property type="entry name" value="NAD(P)_OxRdtase_dom_sf"/>
</dbReference>
<dbReference type="RefSeq" id="WP_053182108.1">
    <property type="nucleotide sequence ID" value="NZ_LGIA01000144.1"/>
</dbReference>
<feature type="domain" description="NADP-dependent oxidoreductase" evidence="1">
    <location>
        <begin position="57"/>
        <end position="316"/>
    </location>
</feature>
<dbReference type="Gene3D" id="3.20.20.100">
    <property type="entry name" value="NADP-dependent oxidoreductase domain"/>
    <property type="match status" value="1"/>
</dbReference>
<evidence type="ECO:0000313" key="3">
    <source>
        <dbReference type="Proteomes" id="UP000036958"/>
    </source>
</evidence>
<dbReference type="SUPFAM" id="SSF51430">
    <property type="entry name" value="NAD(P)-linked oxidoreductase"/>
    <property type="match status" value="1"/>
</dbReference>
<dbReference type="InterPro" id="IPR053135">
    <property type="entry name" value="AKR2_Oxidoreductase"/>
</dbReference>
<dbReference type="Pfam" id="PF00248">
    <property type="entry name" value="Aldo_ket_red"/>
    <property type="match status" value="1"/>
</dbReference>
<dbReference type="InterPro" id="IPR023210">
    <property type="entry name" value="NADP_OxRdtase_dom"/>
</dbReference>
<protein>
    <recommendedName>
        <fullName evidence="1">NADP-dependent oxidoreductase domain-containing protein</fullName>
    </recommendedName>
</protein>
<dbReference type="PANTHER" id="PTHR43312:SF1">
    <property type="entry name" value="NADP-DEPENDENT OXIDOREDUCTASE DOMAIN-CONTAINING PROTEIN"/>
    <property type="match status" value="1"/>
</dbReference>
<proteinExistence type="predicted"/>
<accession>A0A0L8VA93</accession>
<sequence length="498" mass="55746">MKQDEPYKLNRRNFIRLSAATTAGASLLPLDSFALDKLPAPMKRKFGKIDFEVTTLGLGGQASIQWTPEDVDPVPIILKAFQMGINYYDTSNLYGPSQTNFGKAFRKLNLIPGEESYDEKLRKSIFLTTKTHIRWGNNKFPADTDTVRNWTNGDHGMGAIGDLKRSLSQLFGDGQGNYPEGAYVDMILAHNLNFMEEVDVLFKGLETPLDPDGEFGAFVALRDYRDGTNLTGLNPKHEKLVKHIGFSGHYSAPVMMEMIQRDRFDLLDAMLIAINVNDRRMFNMQYNAIPLAKAKNMGIIAMKVFADGAMYDKDAKWSNVPADVVRRVGTKAIPSRPLVEYSLTTPGVHTAIIGIGQIDDDPMKCQLVQNFYAAQIGPDELSETERRELEELGLKAKDGKTNYFQIEKHELSAPNDVRVEKAGTVAEVSWRMAFAGDEPLSHYELLKNGQKVSELEHKPLVTKDKMIYRFPDSQPGDHFQVVAVDRIGRKASSESLTA</sequence>
<reference evidence="3" key="1">
    <citation type="submission" date="2015-07" db="EMBL/GenBank/DDBJ databases">
        <title>Genome sequencing of Sunxiuqinia dokdonensis strain SK.</title>
        <authorList>
            <person name="Ahn S."/>
            <person name="Kim B.-C."/>
        </authorList>
    </citation>
    <scope>NUCLEOTIDE SEQUENCE [LARGE SCALE GENOMIC DNA]</scope>
    <source>
        <strain evidence="3">SK</strain>
    </source>
</reference>
<organism evidence="2 3">
    <name type="scientific">Sunxiuqinia dokdonensis</name>
    <dbReference type="NCBI Taxonomy" id="1409788"/>
    <lineage>
        <taxon>Bacteria</taxon>
        <taxon>Pseudomonadati</taxon>
        <taxon>Bacteroidota</taxon>
        <taxon>Bacteroidia</taxon>
        <taxon>Marinilabiliales</taxon>
        <taxon>Prolixibacteraceae</taxon>
        <taxon>Sunxiuqinia</taxon>
    </lineage>
</organism>
<evidence type="ECO:0000259" key="1">
    <source>
        <dbReference type="Pfam" id="PF00248"/>
    </source>
</evidence>
<dbReference type="OrthoDB" id="9773828at2"/>
<dbReference type="Proteomes" id="UP000036958">
    <property type="component" value="Unassembled WGS sequence"/>
</dbReference>
<dbReference type="EMBL" id="LGIA01000144">
    <property type="protein sequence ID" value="KOH45359.1"/>
    <property type="molecule type" value="Genomic_DNA"/>
</dbReference>
<dbReference type="InterPro" id="IPR006311">
    <property type="entry name" value="TAT_signal"/>
</dbReference>
<gene>
    <name evidence="2" type="ORF">NC99_18090</name>
</gene>
<keyword evidence="3" id="KW-1185">Reference proteome</keyword>